<evidence type="ECO:0000256" key="1">
    <source>
        <dbReference type="ARBA" id="ARBA00008920"/>
    </source>
</evidence>
<evidence type="ECO:0000313" key="6">
    <source>
        <dbReference type="Proteomes" id="UP000186922"/>
    </source>
</evidence>
<name>A0A1D1W2P2_RAMVA</name>
<dbReference type="Gene3D" id="3.30.70.330">
    <property type="match status" value="2"/>
</dbReference>
<dbReference type="EMBL" id="BDGG01000013">
    <property type="protein sequence ID" value="GAV06408.1"/>
    <property type="molecule type" value="Genomic_DNA"/>
</dbReference>
<dbReference type="SMART" id="SM00360">
    <property type="entry name" value="RRM"/>
    <property type="match status" value="2"/>
</dbReference>
<evidence type="ECO:0000313" key="5">
    <source>
        <dbReference type="EMBL" id="GAV06408.1"/>
    </source>
</evidence>
<dbReference type="SUPFAM" id="SSF54928">
    <property type="entry name" value="RNA-binding domain, RBD"/>
    <property type="match status" value="1"/>
</dbReference>
<dbReference type="InterPro" id="IPR035979">
    <property type="entry name" value="RBD_domain_sf"/>
</dbReference>
<dbReference type="GO" id="GO:0003723">
    <property type="term" value="F:RNA binding"/>
    <property type="evidence" value="ECO:0007669"/>
    <property type="project" value="UniProtKB-UniRule"/>
</dbReference>
<dbReference type="Proteomes" id="UP000186922">
    <property type="component" value="Unassembled WGS sequence"/>
</dbReference>
<dbReference type="PANTHER" id="PTHR37457:SF3">
    <property type="entry name" value="TRNA SELENOCYSTEINE-ASSOCIATED PROTEIN 1"/>
    <property type="match status" value="1"/>
</dbReference>
<dbReference type="InterPro" id="IPR000504">
    <property type="entry name" value="RRM_dom"/>
</dbReference>
<dbReference type="AlphaFoldDB" id="A0A1D1W2P2"/>
<dbReference type="STRING" id="947166.A0A1D1W2P2"/>
<dbReference type="InterPro" id="IPR012677">
    <property type="entry name" value="Nucleotide-bd_a/b_plait_sf"/>
</dbReference>
<gene>
    <name evidence="5" type="primary">RvY_16410</name>
    <name evidence="5" type="synonym">RvY_16410.1</name>
    <name evidence="5" type="ORF">RvY_16410-1</name>
</gene>
<keyword evidence="6" id="KW-1185">Reference proteome</keyword>
<evidence type="ECO:0000256" key="2">
    <source>
        <dbReference type="ARBA" id="ARBA00033477"/>
    </source>
</evidence>
<comment type="similarity">
    <text evidence="1">Belongs to the RRM TRSPAP family.</text>
</comment>
<feature type="domain" description="RRM" evidence="4">
    <location>
        <begin position="54"/>
        <end position="137"/>
    </location>
</feature>
<feature type="domain" description="RRM" evidence="4">
    <location>
        <begin position="147"/>
        <end position="225"/>
    </location>
</feature>
<organism evidence="5 6">
    <name type="scientific">Ramazzottius varieornatus</name>
    <name type="common">Water bear</name>
    <name type="synonym">Tardigrade</name>
    <dbReference type="NCBI Taxonomy" id="947166"/>
    <lineage>
        <taxon>Eukaryota</taxon>
        <taxon>Metazoa</taxon>
        <taxon>Ecdysozoa</taxon>
        <taxon>Tardigrada</taxon>
        <taxon>Eutardigrada</taxon>
        <taxon>Parachela</taxon>
        <taxon>Hypsibioidea</taxon>
        <taxon>Ramazzottiidae</taxon>
        <taxon>Ramazzottius</taxon>
    </lineage>
</organism>
<keyword evidence="3" id="KW-0694">RNA-binding</keyword>
<dbReference type="InterPro" id="IPR040434">
    <property type="entry name" value="TSAP1"/>
</dbReference>
<dbReference type="PANTHER" id="PTHR37457">
    <property type="entry name" value="TRNA SELENOCYSTEINE 1-ASSOCIATED PROTEIN 1-RELATED"/>
    <property type="match status" value="1"/>
</dbReference>
<protein>
    <recommendedName>
        <fullName evidence="2">tRNA selenocysteine-associated protein 1</fullName>
    </recommendedName>
</protein>
<dbReference type="OrthoDB" id="446113at2759"/>
<comment type="caution">
    <text evidence="5">The sequence shown here is derived from an EMBL/GenBank/DDBJ whole genome shotgun (WGS) entry which is preliminary data.</text>
</comment>
<proteinExistence type="inferred from homology"/>
<dbReference type="FunFam" id="3.30.70.330:FF:000159">
    <property type="entry name" value="tRNA selenocysteine 1-associated protein 1"/>
    <property type="match status" value="1"/>
</dbReference>
<dbReference type="PROSITE" id="PS50102">
    <property type="entry name" value="RRM"/>
    <property type="match status" value="2"/>
</dbReference>
<dbReference type="Pfam" id="PF00076">
    <property type="entry name" value="RRM_1"/>
    <property type="match status" value="2"/>
</dbReference>
<accession>A0A1D1W2P2</accession>
<reference evidence="5 6" key="1">
    <citation type="journal article" date="2016" name="Nat. Commun.">
        <title>Extremotolerant tardigrade genome and improved radiotolerance of human cultured cells by tardigrade-unique protein.</title>
        <authorList>
            <person name="Hashimoto T."/>
            <person name="Horikawa D.D."/>
            <person name="Saito Y."/>
            <person name="Kuwahara H."/>
            <person name="Kozuka-Hata H."/>
            <person name="Shin-I T."/>
            <person name="Minakuchi Y."/>
            <person name="Ohishi K."/>
            <person name="Motoyama A."/>
            <person name="Aizu T."/>
            <person name="Enomoto A."/>
            <person name="Kondo K."/>
            <person name="Tanaka S."/>
            <person name="Hara Y."/>
            <person name="Koshikawa S."/>
            <person name="Sagara H."/>
            <person name="Miura T."/>
            <person name="Yokobori S."/>
            <person name="Miyagawa K."/>
            <person name="Suzuki Y."/>
            <person name="Kubo T."/>
            <person name="Oyama M."/>
            <person name="Kohara Y."/>
            <person name="Fujiyama A."/>
            <person name="Arakawa K."/>
            <person name="Katayama T."/>
            <person name="Toyoda A."/>
            <person name="Kunieda T."/>
        </authorList>
    </citation>
    <scope>NUCLEOTIDE SEQUENCE [LARGE SCALE GENOMIC DNA]</scope>
    <source>
        <strain evidence="5 6">YOKOZUNA-1</strain>
    </source>
</reference>
<evidence type="ECO:0000256" key="3">
    <source>
        <dbReference type="PROSITE-ProRule" id="PRU00176"/>
    </source>
</evidence>
<sequence>MQSTSRVLLSEPPNVPSMTKFLAARPTNNGTDNSAGLRKLHSFGTDGQATMATNVLWVGDLDVMHDEYFLRAALGTFGESVLSIKIIKNKQTGLSQGYGFIEFRDDGTALKCLHSLNGKPMSGILPIKRWKLNMAHQGRDNPLVPDFAIFIGDLEYSVDDLQLFNFFSARYSSVKSARVVVDEHGDSRGYGFVRFAEELDQQRALNEMQGVTISNKPIRVSIAAPKNKLGQTPEQQAQMSSEQLANYYAQYVQYQAYYQQWQQQMSTNYEQYYKQYYPGYYGQPQAQQQAVPQQHLHMQAQQQQQHFPGQYPVSQMQQPQAAPVIQQAQAGLLRTPGAQVVDEGNKLVPHDQTKVDSSLQSARKFIEKSYVRKRKEIKRKY</sequence>
<evidence type="ECO:0000259" key="4">
    <source>
        <dbReference type="PROSITE" id="PS50102"/>
    </source>
</evidence>